<evidence type="ECO:0008006" key="4">
    <source>
        <dbReference type="Google" id="ProtNLM"/>
    </source>
</evidence>
<reference evidence="2" key="1">
    <citation type="journal article" date="2014" name="Int. J. Syst. Evol. Microbiol.">
        <title>Complete genome sequence of Corynebacterium casei LMG S-19264T (=DSM 44701T), isolated from a smear-ripened cheese.</title>
        <authorList>
            <consortium name="US DOE Joint Genome Institute (JGI-PGF)"/>
            <person name="Walter F."/>
            <person name="Albersmeier A."/>
            <person name="Kalinowski J."/>
            <person name="Ruckert C."/>
        </authorList>
    </citation>
    <scope>NUCLEOTIDE SEQUENCE</scope>
    <source>
        <strain evidence="2">JCM 31311</strain>
    </source>
</reference>
<feature type="compositionally biased region" description="Polar residues" evidence="1">
    <location>
        <begin position="244"/>
        <end position="253"/>
    </location>
</feature>
<dbReference type="AlphaFoldDB" id="A0A918FBG9"/>
<name>A0A918FBG9_9DEIO</name>
<evidence type="ECO:0000256" key="1">
    <source>
        <dbReference type="SAM" id="MobiDB-lite"/>
    </source>
</evidence>
<feature type="region of interest" description="Disordered" evidence="1">
    <location>
        <begin position="243"/>
        <end position="262"/>
    </location>
</feature>
<comment type="caution">
    <text evidence="2">The sequence shown here is derived from an EMBL/GenBank/DDBJ whole genome shotgun (WGS) entry which is preliminary data.</text>
</comment>
<evidence type="ECO:0000313" key="3">
    <source>
        <dbReference type="Proteomes" id="UP000603865"/>
    </source>
</evidence>
<evidence type="ECO:0000313" key="2">
    <source>
        <dbReference type="EMBL" id="GGR23983.1"/>
    </source>
</evidence>
<dbReference type="PIRSF" id="PIRSF035042">
    <property type="entry name" value="UCP035042_thirdx"/>
    <property type="match status" value="1"/>
</dbReference>
<organism evidence="2 3">
    <name type="scientific">Deinococcus ruber</name>
    <dbReference type="NCBI Taxonomy" id="1848197"/>
    <lineage>
        <taxon>Bacteria</taxon>
        <taxon>Thermotogati</taxon>
        <taxon>Deinococcota</taxon>
        <taxon>Deinococci</taxon>
        <taxon>Deinococcales</taxon>
        <taxon>Deinococcaceae</taxon>
        <taxon>Deinococcus</taxon>
    </lineage>
</organism>
<protein>
    <recommendedName>
        <fullName evidence="4">Sucrase ferredoxin</fullName>
    </recommendedName>
</protein>
<dbReference type="InterPro" id="IPR010350">
    <property type="entry name" value="Aim32/Apd1-like_bac"/>
</dbReference>
<reference evidence="2" key="2">
    <citation type="submission" date="2020-09" db="EMBL/GenBank/DDBJ databases">
        <authorList>
            <person name="Sun Q."/>
            <person name="Ohkuma M."/>
        </authorList>
    </citation>
    <scope>NUCLEOTIDE SEQUENCE</scope>
    <source>
        <strain evidence="2">JCM 31311</strain>
    </source>
</reference>
<dbReference type="EMBL" id="BMQL01000032">
    <property type="protein sequence ID" value="GGR23983.1"/>
    <property type="molecule type" value="Genomic_DNA"/>
</dbReference>
<keyword evidence="3" id="KW-1185">Reference proteome</keyword>
<dbReference type="SUPFAM" id="SSF52833">
    <property type="entry name" value="Thioredoxin-like"/>
    <property type="match status" value="1"/>
</dbReference>
<sequence length="262" mass="28897">MEQVGETVAARQMGYGLLMYAPDDQHGARQRVRVYRRPAGAFAAYTREDYVFGDSDSEDGLLSLIERDVLGLHRPELDSFQVAPASGPDLHVCTHGRVDAACGKFGAPLYLALQHTGEQARVWRTSHFGGHRFAPTVQELPAGRAWAHLTPALARQLLTRTGDHTELSARYRGWSALSALEQHAEAAAFEREGWWWLDAPKAARTLLQSEAGAVVELTFNYPDGSPGLLTADVREVGTVALRGSSHTPDTHATPQYRVSWRR</sequence>
<dbReference type="InterPro" id="IPR009737">
    <property type="entry name" value="Aim32/Apd1-like"/>
</dbReference>
<accession>A0A918FBG9</accession>
<dbReference type="Pfam" id="PF06999">
    <property type="entry name" value="Suc_Fer-like"/>
    <property type="match status" value="1"/>
</dbReference>
<proteinExistence type="predicted"/>
<gene>
    <name evidence="2" type="ORF">GCM10008957_39730</name>
</gene>
<dbReference type="Proteomes" id="UP000603865">
    <property type="component" value="Unassembled WGS sequence"/>
</dbReference>
<dbReference type="CDD" id="cd03062">
    <property type="entry name" value="TRX_Fd_Sucrase"/>
    <property type="match status" value="1"/>
</dbReference>
<dbReference type="InterPro" id="IPR036249">
    <property type="entry name" value="Thioredoxin-like_sf"/>
</dbReference>